<feature type="domain" description="Ig-like" evidence="4">
    <location>
        <begin position="31"/>
        <end position="134"/>
    </location>
</feature>
<dbReference type="OrthoDB" id="10657328at2759"/>
<keyword evidence="3" id="KW-0732">Signal</keyword>
<evidence type="ECO:0000313" key="5">
    <source>
        <dbReference type="EnsemblMetazoa" id="Aqu2.1.38374_001"/>
    </source>
</evidence>
<feature type="compositionally biased region" description="Pro residues" evidence="1">
    <location>
        <begin position="278"/>
        <end position="290"/>
    </location>
</feature>
<accession>A0A1X7VF59</accession>
<name>A0A1X7VF59_AMPQE</name>
<feature type="region of interest" description="Disordered" evidence="1">
    <location>
        <begin position="252"/>
        <end position="333"/>
    </location>
</feature>
<keyword evidence="2" id="KW-0812">Transmembrane</keyword>
<organism evidence="5">
    <name type="scientific">Amphimedon queenslandica</name>
    <name type="common">Sponge</name>
    <dbReference type="NCBI Taxonomy" id="400682"/>
    <lineage>
        <taxon>Eukaryota</taxon>
        <taxon>Metazoa</taxon>
        <taxon>Porifera</taxon>
        <taxon>Demospongiae</taxon>
        <taxon>Heteroscleromorpha</taxon>
        <taxon>Haplosclerida</taxon>
        <taxon>Niphatidae</taxon>
        <taxon>Amphimedon</taxon>
    </lineage>
</organism>
<protein>
    <recommendedName>
        <fullName evidence="4">Ig-like domain-containing protein</fullName>
    </recommendedName>
</protein>
<reference evidence="6" key="1">
    <citation type="journal article" date="2010" name="Nature">
        <title>The Amphimedon queenslandica genome and the evolution of animal complexity.</title>
        <authorList>
            <person name="Srivastava M."/>
            <person name="Simakov O."/>
            <person name="Chapman J."/>
            <person name="Fahey B."/>
            <person name="Gauthier M.E."/>
            <person name="Mitros T."/>
            <person name="Richards G.S."/>
            <person name="Conaco C."/>
            <person name="Dacre M."/>
            <person name="Hellsten U."/>
            <person name="Larroux C."/>
            <person name="Putnam N.H."/>
            <person name="Stanke M."/>
            <person name="Adamska M."/>
            <person name="Darling A."/>
            <person name="Degnan S.M."/>
            <person name="Oakley T.H."/>
            <person name="Plachetzki D.C."/>
            <person name="Zhai Y."/>
            <person name="Adamski M."/>
            <person name="Calcino A."/>
            <person name="Cummins S.F."/>
            <person name="Goodstein D.M."/>
            <person name="Harris C."/>
            <person name="Jackson D.J."/>
            <person name="Leys S.P."/>
            <person name="Shu S."/>
            <person name="Woodcroft B.J."/>
            <person name="Vervoort M."/>
            <person name="Kosik K.S."/>
            <person name="Manning G."/>
            <person name="Degnan B.M."/>
            <person name="Rokhsar D.S."/>
        </authorList>
    </citation>
    <scope>NUCLEOTIDE SEQUENCE [LARGE SCALE GENOMIC DNA]</scope>
</reference>
<keyword evidence="2" id="KW-0472">Membrane</keyword>
<dbReference type="PROSITE" id="PS50835">
    <property type="entry name" value="IG_LIKE"/>
    <property type="match status" value="1"/>
</dbReference>
<feature type="signal peptide" evidence="3">
    <location>
        <begin position="1"/>
        <end position="28"/>
    </location>
</feature>
<dbReference type="InterPro" id="IPR007110">
    <property type="entry name" value="Ig-like_dom"/>
</dbReference>
<dbReference type="EnsemblMetazoa" id="XM_003384539.3">
    <property type="protein sequence ID" value="XP_003384587.1"/>
    <property type="gene ID" value="LOC100633378"/>
</dbReference>
<dbReference type="AlphaFoldDB" id="A0A1X7VF59"/>
<evidence type="ECO:0000256" key="1">
    <source>
        <dbReference type="SAM" id="MobiDB-lite"/>
    </source>
</evidence>
<keyword evidence="2" id="KW-1133">Transmembrane helix</keyword>
<proteinExistence type="predicted"/>
<feature type="transmembrane region" description="Helical" evidence="2">
    <location>
        <begin position="186"/>
        <end position="209"/>
    </location>
</feature>
<sequence length="333" mass="36561">MDPAMVSHQRMLLVFLYTLCCLPQGLFSSCPDKNSYIFISVDTSSDSQLLKKGGHYKCGTGTTLTCIYKNDNVVRGQSIVWWLKSSGTDPLEAHSVSDDFTCSNMYYTPTSSGTYKCQYFGVPDSAFSVTITLTSSLGSGYCVDLNPPSSTVSSTATSGSHITVTATPTPTSRTRNTNHFKGLNPLIYTTIAAILLVSLTLVSIVTCWLRSRKMSSQRTLLPQESPQDYLDYIREGQFTPLTTSEFIASLHERPPTYVESQDIQRSMSSEGGDNNGRPSPPPRPPRPPVRPVRQETAENDETLVPDENNQTLLLEASAPEESGDNENEDTPLI</sequence>
<dbReference type="KEGG" id="aqu:100633378"/>
<evidence type="ECO:0000313" key="6">
    <source>
        <dbReference type="Proteomes" id="UP000007879"/>
    </source>
</evidence>
<dbReference type="EnsemblMetazoa" id="Aqu2.1.38374_001">
    <property type="protein sequence ID" value="Aqu2.1.38374_001"/>
    <property type="gene ID" value="Aqu2.1.38374"/>
</dbReference>
<feature type="compositionally biased region" description="Polar residues" evidence="1">
    <location>
        <begin position="258"/>
        <end position="272"/>
    </location>
</feature>
<dbReference type="InParanoid" id="A0A1X7VF59"/>
<evidence type="ECO:0000256" key="3">
    <source>
        <dbReference type="SAM" id="SignalP"/>
    </source>
</evidence>
<evidence type="ECO:0000256" key="2">
    <source>
        <dbReference type="SAM" id="Phobius"/>
    </source>
</evidence>
<gene>
    <name evidence="5" type="primary">100633378</name>
</gene>
<evidence type="ECO:0000259" key="4">
    <source>
        <dbReference type="PROSITE" id="PS50835"/>
    </source>
</evidence>
<keyword evidence="6" id="KW-1185">Reference proteome</keyword>
<dbReference type="Proteomes" id="UP000007879">
    <property type="component" value="Unassembled WGS sequence"/>
</dbReference>
<feature type="chain" id="PRO_5010858087" description="Ig-like domain-containing protein" evidence="3">
    <location>
        <begin position="29"/>
        <end position="333"/>
    </location>
</feature>
<feature type="compositionally biased region" description="Acidic residues" evidence="1">
    <location>
        <begin position="321"/>
        <end position="333"/>
    </location>
</feature>
<reference evidence="5" key="2">
    <citation type="submission" date="2017-05" db="UniProtKB">
        <authorList>
            <consortium name="EnsemblMetazoa"/>
        </authorList>
    </citation>
    <scope>IDENTIFICATION</scope>
</reference>